<dbReference type="Gene3D" id="2.40.50.140">
    <property type="entry name" value="Nucleic acid-binding proteins"/>
    <property type="match status" value="1"/>
</dbReference>
<dbReference type="InterPro" id="IPR004881">
    <property type="entry name" value="Ribosome_biogen_GTPase_RsgA"/>
</dbReference>
<dbReference type="GO" id="GO:0042274">
    <property type="term" value="P:ribosomal small subunit biogenesis"/>
    <property type="evidence" value="ECO:0007669"/>
    <property type="project" value="UniProtKB-UniRule"/>
</dbReference>
<keyword evidence="7 10" id="KW-0862">Zinc</keyword>
<dbReference type="InterPro" id="IPR030378">
    <property type="entry name" value="G_CP_dom"/>
</dbReference>
<keyword evidence="6 10" id="KW-0378">Hydrolase</keyword>
<feature type="domain" description="EngC GTPase" evidence="11">
    <location>
        <begin position="107"/>
        <end position="254"/>
    </location>
</feature>
<dbReference type="AlphaFoldDB" id="A0A1N6YTY8"/>
<dbReference type="PROSITE" id="PS51721">
    <property type="entry name" value="G_CP"/>
    <property type="match status" value="1"/>
</dbReference>
<name>A0A1N6YTY8_9FIRM</name>
<evidence type="ECO:0000256" key="10">
    <source>
        <dbReference type="HAMAP-Rule" id="MF_01820"/>
    </source>
</evidence>
<dbReference type="PANTHER" id="PTHR32120">
    <property type="entry name" value="SMALL RIBOSOMAL SUBUNIT BIOGENESIS GTPASE RSGA"/>
    <property type="match status" value="1"/>
</dbReference>
<dbReference type="Gene3D" id="1.10.40.50">
    <property type="entry name" value="Probable gtpase engc, domain 3"/>
    <property type="match status" value="1"/>
</dbReference>
<keyword evidence="9 10" id="KW-0342">GTP-binding</keyword>
<dbReference type="InterPro" id="IPR010914">
    <property type="entry name" value="RsgA_GTPase_dom"/>
</dbReference>
<keyword evidence="2 10" id="KW-0690">Ribosome biogenesis</keyword>
<dbReference type="NCBIfam" id="TIGR00157">
    <property type="entry name" value="ribosome small subunit-dependent GTPase A"/>
    <property type="match status" value="1"/>
</dbReference>
<evidence type="ECO:0000256" key="3">
    <source>
        <dbReference type="ARBA" id="ARBA00022723"/>
    </source>
</evidence>
<feature type="binding site" evidence="10">
    <location>
        <position position="284"/>
    </location>
    <ligand>
        <name>Zn(2+)</name>
        <dbReference type="ChEBI" id="CHEBI:29105"/>
    </ligand>
</feature>
<sequence>MNLIDLGWNQDFEDKLAQTKKRDDFQIARVAIEYKGMYKLYTEAGEVLAEVKGKMRYNNNFPAVGDWVVIDLQDNGARAIIHDILPRKSKFSRKVAGDDTKEQIVAANIDTIFIVTSLNQDFNLRRLERYLTIAWDSGAKPVIVLSKADLCEDPEAKKVEVETVAFGVPIHIVSSLSGEGLNELEEYLETGYTAALLGSSGVGKSTIINQLMGSEKMEVNEIRVSDGRGKHTTTHRELIVLETGGIVIDTPGMREIQLWDGSEGIKESFEDIEALAQRCKFNDCQHDSEPGCAVKKAIEEGELTEERLESYRKLERELLFIERKKKYGTVRAAKLMNKDIFGF</sequence>
<evidence type="ECO:0000313" key="14">
    <source>
        <dbReference type="Proteomes" id="UP000185669"/>
    </source>
</evidence>
<gene>
    <name evidence="10" type="primary">rsgA</name>
    <name evidence="13" type="ORF">SAMN05421834_11554</name>
</gene>
<evidence type="ECO:0000256" key="8">
    <source>
        <dbReference type="ARBA" id="ARBA00022884"/>
    </source>
</evidence>
<keyword evidence="8 10" id="KW-0694">RNA-binding</keyword>
<dbReference type="Proteomes" id="UP000185669">
    <property type="component" value="Unassembled WGS sequence"/>
</dbReference>
<keyword evidence="1 10" id="KW-0963">Cytoplasm</keyword>
<feature type="binding site" evidence="10">
    <location>
        <begin position="198"/>
        <end position="206"/>
    </location>
    <ligand>
        <name>GTP</name>
        <dbReference type="ChEBI" id="CHEBI:37565"/>
    </ligand>
</feature>
<dbReference type="EC" id="3.6.1.-" evidence="10"/>
<feature type="binding site" evidence="10">
    <location>
        <position position="286"/>
    </location>
    <ligand>
        <name>Zn(2+)</name>
        <dbReference type="ChEBI" id="CHEBI:29105"/>
    </ligand>
</feature>
<keyword evidence="4 10" id="KW-0699">rRNA-binding</keyword>
<dbReference type="EMBL" id="FTNC01000015">
    <property type="protein sequence ID" value="SIR18026.1"/>
    <property type="molecule type" value="Genomic_DNA"/>
</dbReference>
<accession>A0A1N6YTY8</accession>
<evidence type="ECO:0000259" key="12">
    <source>
        <dbReference type="PROSITE" id="PS51721"/>
    </source>
</evidence>
<dbReference type="GO" id="GO:0046872">
    <property type="term" value="F:metal ion binding"/>
    <property type="evidence" value="ECO:0007669"/>
    <property type="project" value="UniProtKB-KW"/>
</dbReference>
<evidence type="ECO:0000256" key="9">
    <source>
        <dbReference type="ARBA" id="ARBA00023134"/>
    </source>
</evidence>
<dbReference type="GO" id="GO:0019843">
    <property type="term" value="F:rRNA binding"/>
    <property type="evidence" value="ECO:0007669"/>
    <property type="project" value="UniProtKB-KW"/>
</dbReference>
<dbReference type="CDD" id="cd01854">
    <property type="entry name" value="YjeQ_EngC"/>
    <property type="match status" value="1"/>
</dbReference>
<proteinExistence type="inferred from homology"/>
<evidence type="ECO:0000256" key="2">
    <source>
        <dbReference type="ARBA" id="ARBA00022517"/>
    </source>
</evidence>
<feature type="domain" description="CP-type G" evidence="12">
    <location>
        <begin position="98"/>
        <end position="256"/>
    </location>
</feature>
<dbReference type="GO" id="GO:0005737">
    <property type="term" value="C:cytoplasm"/>
    <property type="evidence" value="ECO:0007669"/>
    <property type="project" value="UniProtKB-SubCell"/>
</dbReference>
<evidence type="ECO:0000256" key="5">
    <source>
        <dbReference type="ARBA" id="ARBA00022741"/>
    </source>
</evidence>
<dbReference type="HAMAP" id="MF_01820">
    <property type="entry name" value="GTPase_RsgA"/>
    <property type="match status" value="1"/>
</dbReference>
<comment type="subunit">
    <text evidence="10">Monomer. Associates with 30S ribosomal subunit, binds 16S rRNA.</text>
</comment>
<dbReference type="PROSITE" id="PS50936">
    <property type="entry name" value="ENGC_GTPASE"/>
    <property type="match status" value="1"/>
</dbReference>
<comment type="cofactor">
    <cofactor evidence="10">
        <name>Zn(2+)</name>
        <dbReference type="ChEBI" id="CHEBI:29105"/>
    </cofactor>
    <text evidence="10">Binds 1 zinc ion per subunit.</text>
</comment>
<evidence type="ECO:0000256" key="7">
    <source>
        <dbReference type="ARBA" id="ARBA00022833"/>
    </source>
</evidence>
<comment type="function">
    <text evidence="10">One of several proteins that assist in the late maturation steps of the functional core of the 30S ribosomal subunit. Helps release RbfA from mature subunits. May play a role in the assembly of ribosomal proteins into the subunit. Circularly permuted GTPase that catalyzes slow GTP hydrolysis, GTPase activity is stimulated by the 30S ribosomal subunit.</text>
</comment>
<dbReference type="RefSeq" id="WP_076545423.1">
    <property type="nucleotide sequence ID" value="NZ_FTNC01000015.1"/>
</dbReference>
<reference evidence="14" key="1">
    <citation type="submission" date="2017-01" db="EMBL/GenBank/DDBJ databases">
        <authorList>
            <person name="Varghese N."/>
            <person name="Submissions S."/>
        </authorList>
    </citation>
    <scope>NUCLEOTIDE SEQUENCE [LARGE SCALE GENOMIC DNA]</scope>
    <source>
        <strain evidence="14">ATCC 700103</strain>
    </source>
</reference>
<dbReference type="GO" id="GO:0003924">
    <property type="term" value="F:GTPase activity"/>
    <property type="evidence" value="ECO:0007669"/>
    <property type="project" value="UniProtKB-UniRule"/>
</dbReference>
<keyword evidence="14" id="KW-1185">Reference proteome</keyword>
<dbReference type="InterPro" id="IPR012340">
    <property type="entry name" value="NA-bd_OB-fold"/>
</dbReference>
<dbReference type="SUPFAM" id="SSF52540">
    <property type="entry name" value="P-loop containing nucleoside triphosphate hydrolases"/>
    <property type="match status" value="1"/>
</dbReference>
<evidence type="ECO:0000313" key="13">
    <source>
        <dbReference type="EMBL" id="SIR18026.1"/>
    </source>
</evidence>
<dbReference type="GO" id="GO:0005525">
    <property type="term" value="F:GTP binding"/>
    <property type="evidence" value="ECO:0007669"/>
    <property type="project" value="UniProtKB-UniRule"/>
</dbReference>
<feature type="binding site" evidence="10">
    <location>
        <position position="292"/>
    </location>
    <ligand>
        <name>Zn(2+)</name>
        <dbReference type="ChEBI" id="CHEBI:29105"/>
    </ligand>
</feature>
<comment type="subcellular location">
    <subcellularLocation>
        <location evidence="10">Cytoplasm</location>
    </subcellularLocation>
</comment>
<evidence type="ECO:0000256" key="4">
    <source>
        <dbReference type="ARBA" id="ARBA00022730"/>
    </source>
</evidence>
<dbReference type="Pfam" id="PF03193">
    <property type="entry name" value="RsgA_GTPase"/>
    <property type="match status" value="1"/>
</dbReference>
<evidence type="ECO:0000259" key="11">
    <source>
        <dbReference type="PROSITE" id="PS50936"/>
    </source>
</evidence>
<dbReference type="InterPro" id="IPR027417">
    <property type="entry name" value="P-loop_NTPase"/>
</dbReference>
<evidence type="ECO:0000256" key="1">
    <source>
        <dbReference type="ARBA" id="ARBA00022490"/>
    </source>
</evidence>
<comment type="similarity">
    <text evidence="10">Belongs to the TRAFAC class YlqF/YawG GTPase family. RsgA subfamily.</text>
</comment>
<feature type="binding site" evidence="10">
    <location>
        <position position="279"/>
    </location>
    <ligand>
        <name>Zn(2+)</name>
        <dbReference type="ChEBI" id="CHEBI:29105"/>
    </ligand>
</feature>
<keyword evidence="3 10" id="KW-0479">Metal-binding</keyword>
<dbReference type="SUPFAM" id="SSF50249">
    <property type="entry name" value="Nucleic acid-binding proteins"/>
    <property type="match status" value="1"/>
</dbReference>
<dbReference type="Gene3D" id="3.40.50.300">
    <property type="entry name" value="P-loop containing nucleotide triphosphate hydrolases"/>
    <property type="match status" value="1"/>
</dbReference>
<protein>
    <recommendedName>
        <fullName evidence="10">Small ribosomal subunit biogenesis GTPase RsgA</fullName>
        <ecNumber evidence="10">3.6.1.-</ecNumber>
    </recommendedName>
</protein>
<dbReference type="STRING" id="56779.SAMN05421834_11554"/>
<dbReference type="PANTHER" id="PTHR32120:SF10">
    <property type="entry name" value="SMALL RIBOSOMAL SUBUNIT BIOGENESIS GTPASE RSGA"/>
    <property type="match status" value="1"/>
</dbReference>
<keyword evidence="5 10" id="KW-0547">Nucleotide-binding</keyword>
<feature type="binding site" evidence="10">
    <location>
        <begin position="146"/>
        <end position="149"/>
    </location>
    <ligand>
        <name>GTP</name>
        <dbReference type="ChEBI" id="CHEBI:37565"/>
    </ligand>
</feature>
<evidence type="ECO:0000256" key="6">
    <source>
        <dbReference type="ARBA" id="ARBA00022801"/>
    </source>
</evidence>
<organism evidence="13 14">
    <name type="scientific">Halanaerobium kushneri</name>
    <dbReference type="NCBI Taxonomy" id="56779"/>
    <lineage>
        <taxon>Bacteria</taxon>
        <taxon>Bacillati</taxon>
        <taxon>Bacillota</taxon>
        <taxon>Clostridia</taxon>
        <taxon>Halanaerobiales</taxon>
        <taxon>Halanaerobiaceae</taxon>
        <taxon>Halanaerobium</taxon>
    </lineage>
</organism>